<evidence type="ECO:0000259" key="1">
    <source>
        <dbReference type="Pfam" id="PF12937"/>
    </source>
</evidence>
<proteinExistence type="predicted"/>
<dbReference type="OrthoDB" id="3365698at2759"/>
<dbReference type="Pfam" id="PF12937">
    <property type="entry name" value="F-box-like"/>
    <property type="match status" value="1"/>
</dbReference>
<feature type="domain" description="F-box" evidence="1">
    <location>
        <begin position="15"/>
        <end position="71"/>
    </location>
</feature>
<keyword evidence="3" id="KW-1185">Reference proteome</keyword>
<dbReference type="Gene3D" id="1.20.1280.50">
    <property type="match status" value="1"/>
</dbReference>
<dbReference type="EMBL" id="SEOQ01000070">
    <property type="protein sequence ID" value="TFY71021.1"/>
    <property type="molecule type" value="Genomic_DNA"/>
</dbReference>
<dbReference type="InterPro" id="IPR001810">
    <property type="entry name" value="F-box_dom"/>
</dbReference>
<name>A0A4Y9ZB39_9AGAM</name>
<accession>A0A4Y9ZB39</accession>
<dbReference type="InterPro" id="IPR032675">
    <property type="entry name" value="LRR_dom_sf"/>
</dbReference>
<dbReference type="STRING" id="205917.A0A4Y9ZB39"/>
<evidence type="ECO:0000313" key="3">
    <source>
        <dbReference type="Proteomes" id="UP000298327"/>
    </source>
</evidence>
<dbReference type="AlphaFoldDB" id="A0A4Y9ZB39"/>
<organism evidence="2 3">
    <name type="scientific">Dentipellis fragilis</name>
    <dbReference type="NCBI Taxonomy" id="205917"/>
    <lineage>
        <taxon>Eukaryota</taxon>
        <taxon>Fungi</taxon>
        <taxon>Dikarya</taxon>
        <taxon>Basidiomycota</taxon>
        <taxon>Agaricomycotina</taxon>
        <taxon>Agaricomycetes</taxon>
        <taxon>Russulales</taxon>
        <taxon>Hericiaceae</taxon>
        <taxon>Dentipellis</taxon>
    </lineage>
</organism>
<sequence length="512" mass="58322">MMKDSSSMSSQPCYMSRLPVELLCKIFLLPHAEYHNECPIIDYCSQRHPICISHVCRQWRAIALHTSALWAILHVNPVTVRSDRLCAFLERSASYPLTISIYTHGPQQSNFIFLGELYLYLLSKLQPHASRWRALHIASRNDDMHNQVLEFLRNITAPALRRFRVRGDITVEGHRFPLPFHGEMTQLEDLYLDGVQLSWSHCRLQNLRSLTLIGCFGITLAELLVLLSSCPGLVNLTLDLFSIVDPGDTTHVVTMPALERFVFHISIRLIHLVWNRISLPRLRSLTLYPRGRDHRPALKLLTLPHPATPTSPPPSWSLTSLGLWPRSEVSGFTGTLFHELPHVRVLFLCPNDRMASSISIYDLTMHSKSAYSPSAAHDGPALVLPRLTTLMLAEGRCSDGSVKCVSWDLLRDAVIRRRVAGVPLRKLFIEHEQAWAHDPPEEASWLLENLDAFGMMPKFWQLQIMNMEYPEDCCVIEAEQAGTWAFERLCERLGFTLFKPRRQPAATSGEVE</sequence>
<protein>
    <recommendedName>
        <fullName evidence="1">F-box domain-containing protein</fullName>
    </recommendedName>
</protein>
<evidence type="ECO:0000313" key="2">
    <source>
        <dbReference type="EMBL" id="TFY71021.1"/>
    </source>
</evidence>
<dbReference type="Gene3D" id="3.80.10.10">
    <property type="entry name" value="Ribonuclease Inhibitor"/>
    <property type="match status" value="1"/>
</dbReference>
<dbReference type="SUPFAM" id="SSF52047">
    <property type="entry name" value="RNI-like"/>
    <property type="match status" value="1"/>
</dbReference>
<gene>
    <name evidence="2" type="ORF">EVG20_g1981</name>
</gene>
<comment type="caution">
    <text evidence="2">The sequence shown here is derived from an EMBL/GenBank/DDBJ whole genome shotgun (WGS) entry which is preliminary data.</text>
</comment>
<reference evidence="2 3" key="1">
    <citation type="submission" date="2019-02" db="EMBL/GenBank/DDBJ databases">
        <title>Genome sequencing of the rare red list fungi Dentipellis fragilis.</title>
        <authorList>
            <person name="Buettner E."/>
            <person name="Kellner H."/>
        </authorList>
    </citation>
    <scope>NUCLEOTIDE SEQUENCE [LARGE SCALE GENOMIC DNA]</scope>
    <source>
        <strain evidence="2 3">DSM 105465</strain>
    </source>
</reference>
<dbReference type="Proteomes" id="UP000298327">
    <property type="component" value="Unassembled WGS sequence"/>
</dbReference>